<feature type="region of interest" description="Disordered" evidence="1">
    <location>
        <begin position="1"/>
        <end position="26"/>
    </location>
</feature>
<dbReference type="PANTHER" id="PTHR47515">
    <property type="entry name" value="LOW CALCIUM RESPONSE LOCUS PROTEIN T"/>
    <property type="match status" value="1"/>
</dbReference>
<reference evidence="3" key="1">
    <citation type="submission" date="2013-07" db="EMBL/GenBank/DDBJ databases">
        <title>Sub-species coevolution in mutualistic symbiosis.</title>
        <authorList>
            <person name="Murfin K."/>
            <person name="Klassen J."/>
            <person name="Lee M."/>
            <person name="Forst S."/>
            <person name="Stock P."/>
            <person name="Goodrich-Blair H."/>
        </authorList>
    </citation>
    <scope>NUCLEOTIDE SEQUENCE [LARGE SCALE GENOMIC DNA]</scope>
    <source>
        <strain evidence="3">Feltiae Moldova</strain>
    </source>
</reference>
<dbReference type="GO" id="GO:0003676">
    <property type="term" value="F:nucleic acid binding"/>
    <property type="evidence" value="ECO:0007669"/>
    <property type="project" value="InterPro"/>
</dbReference>
<evidence type="ECO:0000256" key="1">
    <source>
        <dbReference type="SAM" id="MobiDB-lite"/>
    </source>
</evidence>
<feature type="domain" description="Integrase catalytic" evidence="2">
    <location>
        <begin position="11"/>
        <end position="167"/>
    </location>
</feature>
<dbReference type="SUPFAM" id="SSF53098">
    <property type="entry name" value="Ribonuclease H-like"/>
    <property type="match status" value="1"/>
</dbReference>
<dbReference type="InterPro" id="IPR012337">
    <property type="entry name" value="RNaseH-like_sf"/>
</dbReference>
<dbReference type="PANTHER" id="PTHR47515:SF2">
    <property type="entry name" value="INTEGRASE CORE DOMAIN PROTEIN"/>
    <property type="match status" value="1"/>
</dbReference>
<dbReference type="EMBL" id="CBSV010000107">
    <property type="protein sequence ID" value="CDH01028.1"/>
    <property type="molecule type" value="Genomic_DNA"/>
</dbReference>
<dbReference type="AlphaFoldDB" id="A0A077NRF4"/>
<dbReference type="Gene3D" id="3.30.420.10">
    <property type="entry name" value="Ribonuclease H-like superfamily/Ribonuclease H"/>
    <property type="match status" value="1"/>
</dbReference>
<proteinExistence type="predicted"/>
<evidence type="ECO:0000259" key="2">
    <source>
        <dbReference type="PROSITE" id="PS50994"/>
    </source>
</evidence>
<accession>A0A077NRF4</accession>
<sequence length="167" mass="19571">MKREQPEPLKVPDVPNESGSMDSMHDQLSDGRSVRLLNIIDDFNREALTIEVDFSLPNYRVIRTLEHLMEWWGKPASIRCDTSHEFQASAKAHEIVLNFIQPGKPQQNAYIERYNRTIRYDWLGHYLFVSLSELQGSATKWQWFYNHERPNMALGGYTPKQHILRVA</sequence>
<dbReference type="Pfam" id="PF13683">
    <property type="entry name" value="rve_3"/>
    <property type="match status" value="1"/>
</dbReference>
<protein>
    <submittedName>
        <fullName evidence="3">Transposase</fullName>
    </submittedName>
</protein>
<comment type="caution">
    <text evidence="3">The sequence shown here is derived from an EMBL/GenBank/DDBJ whole genome shotgun (WGS) entry which is preliminary data.</text>
</comment>
<dbReference type="Proteomes" id="UP000028487">
    <property type="component" value="Unassembled WGS sequence"/>
</dbReference>
<gene>
    <name evidence="3" type="ORF">XBFM1_1950005</name>
</gene>
<dbReference type="PROSITE" id="PS50994">
    <property type="entry name" value="INTEGRASE"/>
    <property type="match status" value="1"/>
</dbReference>
<name>A0A077NRF4_XENBV</name>
<organism evidence="3">
    <name type="scientific">Xenorhabdus bovienii str. feltiae Moldova</name>
    <dbReference type="NCBI Taxonomy" id="1398200"/>
    <lineage>
        <taxon>Bacteria</taxon>
        <taxon>Pseudomonadati</taxon>
        <taxon>Pseudomonadota</taxon>
        <taxon>Gammaproteobacteria</taxon>
        <taxon>Enterobacterales</taxon>
        <taxon>Morganellaceae</taxon>
        <taxon>Xenorhabdus</taxon>
    </lineage>
</organism>
<dbReference type="InterPro" id="IPR036397">
    <property type="entry name" value="RNaseH_sf"/>
</dbReference>
<dbReference type="GO" id="GO:0015074">
    <property type="term" value="P:DNA integration"/>
    <property type="evidence" value="ECO:0007669"/>
    <property type="project" value="InterPro"/>
</dbReference>
<dbReference type="InterPro" id="IPR001584">
    <property type="entry name" value="Integrase_cat-core"/>
</dbReference>
<evidence type="ECO:0000313" key="3">
    <source>
        <dbReference type="EMBL" id="CDH01028.1"/>
    </source>
</evidence>
<dbReference type="HOGENOM" id="CLU_027402_31_6_6"/>